<dbReference type="Pfam" id="PF08782">
    <property type="entry name" value="c-SKI_SMAD_bind"/>
    <property type="match status" value="1"/>
</dbReference>
<dbReference type="Gene3D" id="3.30.200.20">
    <property type="entry name" value="Phosphorylase Kinase, domain 1"/>
    <property type="match status" value="1"/>
</dbReference>
<feature type="region of interest" description="Disordered" evidence="23">
    <location>
        <begin position="1376"/>
        <end position="1488"/>
    </location>
</feature>
<reference evidence="25" key="2">
    <citation type="submission" date="2021-08" db="EMBL/GenBank/DDBJ databases">
        <authorList>
            <person name="Eriksson T."/>
        </authorList>
    </citation>
    <scope>NUCLEOTIDE SEQUENCE</scope>
    <source>
        <strain evidence="25">Stoneville</strain>
        <tissue evidence="25">Whole head</tissue>
    </source>
</reference>
<dbReference type="SMART" id="SM00220">
    <property type="entry name" value="S_TKc"/>
    <property type="match status" value="1"/>
</dbReference>
<keyword evidence="4" id="KW-0723">Serine/threonine-protein kinase</keyword>
<name>A0A8J6H9P1_TENMO</name>
<dbReference type="Pfam" id="PF02437">
    <property type="entry name" value="Ski_Sno_DHD"/>
    <property type="match status" value="1"/>
</dbReference>
<keyword evidence="10" id="KW-0805">Transcription regulation</keyword>
<evidence type="ECO:0000256" key="3">
    <source>
        <dbReference type="ARBA" id="ARBA00019664"/>
    </source>
</evidence>
<feature type="binding site" evidence="22">
    <location>
        <position position="1012"/>
    </location>
    <ligand>
        <name>ATP</name>
        <dbReference type="ChEBI" id="CHEBI:30616"/>
    </ligand>
</feature>
<organism evidence="25 26">
    <name type="scientific">Tenebrio molitor</name>
    <name type="common">Yellow mealworm beetle</name>
    <dbReference type="NCBI Taxonomy" id="7067"/>
    <lineage>
        <taxon>Eukaryota</taxon>
        <taxon>Metazoa</taxon>
        <taxon>Ecdysozoa</taxon>
        <taxon>Arthropoda</taxon>
        <taxon>Hexapoda</taxon>
        <taxon>Insecta</taxon>
        <taxon>Pterygota</taxon>
        <taxon>Neoptera</taxon>
        <taxon>Endopterygota</taxon>
        <taxon>Coleoptera</taxon>
        <taxon>Polyphaga</taxon>
        <taxon>Cucujiformia</taxon>
        <taxon>Tenebrionidae</taxon>
        <taxon>Tenebrio</taxon>
    </lineage>
</organism>
<evidence type="ECO:0000259" key="24">
    <source>
        <dbReference type="PROSITE" id="PS50011"/>
    </source>
</evidence>
<comment type="subcellular location">
    <subcellularLocation>
        <location evidence="1">Nucleus</location>
    </subcellularLocation>
</comment>
<feature type="compositionally biased region" description="Basic and acidic residues" evidence="23">
    <location>
        <begin position="1737"/>
        <end position="1749"/>
    </location>
</feature>
<dbReference type="SUPFAM" id="SSF56112">
    <property type="entry name" value="Protein kinase-like (PK-like)"/>
    <property type="match status" value="1"/>
</dbReference>
<dbReference type="SUPFAM" id="SSF46955">
    <property type="entry name" value="Putative DNA-binding domain"/>
    <property type="match status" value="1"/>
</dbReference>
<dbReference type="GO" id="GO:0046332">
    <property type="term" value="F:SMAD binding"/>
    <property type="evidence" value="ECO:0007669"/>
    <property type="project" value="InterPro"/>
</dbReference>
<dbReference type="InterPro" id="IPR017441">
    <property type="entry name" value="Protein_kinase_ATP_BS"/>
</dbReference>
<gene>
    <name evidence="25" type="ORF">GEV33_008113</name>
</gene>
<evidence type="ECO:0000256" key="23">
    <source>
        <dbReference type="SAM" id="MobiDB-lite"/>
    </source>
</evidence>
<feature type="compositionally biased region" description="Basic and acidic residues" evidence="23">
    <location>
        <begin position="205"/>
        <end position="217"/>
    </location>
</feature>
<feature type="region of interest" description="Disordered" evidence="23">
    <location>
        <begin position="812"/>
        <end position="873"/>
    </location>
</feature>
<evidence type="ECO:0000256" key="1">
    <source>
        <dbReference type="ARBA" id="ARBA00004123"/>
    </source>
</evidence>
<feature type="region of interest" description="Disordered" evidence="23">
    <location>
        <begin position="40"/>
        <end position="267"/>
    </location>
</feature>
<dbReference type="InterPro" id="IPR010919">
    <property type="entry name" value="SAND-like_dom_sf"/>
</dbReference>
<feature type="compositionally biased region" description="Acidic residues" evidence="23">
    <location>
        <begin position="822"/>
        <end position="832"/>
    </location>
</feature>
<comment type="similarity">
    <text evidence="17">Belongs to the protein kinase superfamily. STE Ser/Thr protein kinase family. MAP kinase kinase subfamily.</text>
</comment>
<feature type="compositionally biased region" description="Basic and acidic residues" evidence="23">
    <location>
        <begin position="225"/>
        <end position="239"/>
    </location>
</feature>
<comment type="catalytic activity">
    <reaction evidence="19">
        <text>L-seryl-[protein] + ATP = O-phospho-L-seryl-[protein] + ADP + H(+)</text>
        <dbReference type="Rhea" id="RHEA:17989"/>
        <dbReference type="Rhea" id="RHEA-COMP:9863"/>
        <dbReference type="Rhea" id="RHEA-COMP:11604"/>
        <dbReference type="ChEBI" id="CHEBI:15378"/>
        <dbReference type="ChEBI" id="CHEBI:29999"/>
        <dbReference type="ChEBI" id="CHEBI:30616"/>
        <dbReference type="ChEBI" id="CHEBI:83421"/>
        <dbReference type="ChEBI" id="CHEBI:456216"/>
        <dbReference type="EC" id="2.7.12.2"/>
    </reaction>
</comment>
<dbReference type="InterPro" id="IPR008271">
    <property type="entry name" value="Ser/Thr_kinase_AS"/>
</dbReference>
<evidence type="ECO:0000256" key="22">
    <source>
        <dbReference type="PROSITE-ProRule" id="PRU10141"/>
    </source>
</evidence>
<dbReference type="GO" id="GO:0016477">
    <property type="term" value="P:cell migration"/>
    <property type="evidence" value="ECO:0007669"/>
    <property type="project" value="UniProtKB-ARBA"/>
</dbReference>
<feature type="domain" description="Protein kinase" evidence="24">
    <location>
        <begin position="983"/>
        <end position="1261"/>
    </location>
</feature>
<feature type="region of interest" description="Disordered" evidence="23">
    <location>
        <begin position="1725"/>
        <end position="1749"/>
    </location>
</feature>
<feature type="compositionally biased region" description="Polar residues" evidence="23">
    <location>
        <begin position="915"/>
        <end position="940"/>
    </location>
</feature>
<dbReference type="GO" id="GO:0004713">
    <property type="term" value="F:protein tyrosine kinase activity"/>
    <property type="evidence" value="ECO:0007669"/>
    <property type="project" value="UniProtKB-KW"/>
</dbReference>
<keyword evidence="6" id="KW-0808">Transferase</keyword>
<dbReference type="GO" id="GO:0010508">
    <property type="term" value="P:positive regulation of autophagy"/>
    <property type="evidence" value="ECO:0007669"/>
    <property type="project" value="UniProtKB-ARBA"/>
</dbReference>
<dbReference type="PANTHER" id="PTHR47448:SF1">
    <property type="entry name" value="SERINE_THREONINE-PROTEIN KINASE STE7 HOMOLOG"/>
    <property type="match status" value="1"/>
</dbReference>
<keyword evidence="5" id="KW-0597">Phosphoprotein</keyword>
<feature type="compositionally biased region" description="Basic and acidic residues" evidence="23">
    <location>
        <begin position="146"/>
        <end position="156"/>
    </location>
</feature>
<evidence type="ECO:0000256" key="20">
    <source>
        <dbReference type="ARBA" id="ARBA00049299"/>
    </source>
</evidence>
<evidence type="ECO:0000256" key="9">
    <source>
        <dbReference type="ARBA" id="ARBA00022840"/>
    </source>
</evidence>
<evidence type="ECO:0000256" key="13">
    <source>
        <dbReference type="ARBA" id="ARBA00023163"/>
    </source>
</evidence>
<dbReference type="InterPro" id="IPR009061">
    <property type="entry name" value="DNA-bd_dom_put_sf"/>
</dbReference>
<proteinExistence type="inferred from homology"/>
<evidence type="ECO:0000256" key="10">
    <source>
        <dbReference type="ARBA" id="ARBA00023015"/>
    </source>
</evidence>
<keyword evidence="9 22" id="KW-0067">ATP-binding</keyword>
<dbReference type="InterPro" id="IPR011009">
    <property type="entry name" value="Kinase-like_dom_sf"/>
</dbReference>
<dbReference type="Proteomes" id="UP000719412">
    <property type="component" value="Unassembled WGS sequence"/>
</dbReference>
<evidence type="ECO:0000256" key="7">
    <source>
        <dbReference type="ARBA" id="ARBA00022741"/>
    </source>
</evidence>
<dbReference type="InterPro" id="IPR037000">
    <property type="entry name" value="Ski_DNA-bd_sf"/>
</dbReference>
<evidence type="ECO:0000256" key="15">
    <source>
        <dbReference type="ARBA" id="ARBA00025687"/>
    </source>
</evidence>
<evidence type="ECO:0000256" key="2">
    <source>
        <dbReference type="ARBA" id="ARBA00010606"/>
    </source>
</evidence>
<comment type="function">
    <text evidence="15">Component of the Mediator complex, a coactivator involved in the regulated transcription of nearly all RNA polymerase II-dependent genes. Mediator functions as a bridge to convey information from gene-specific regulatory proteins to the basal RNA polymerase II transcription machinery. Mediator is recruited to promoters by direct interactions with regulatory proteins and serves as a scaffold for the assembly of a functional preinitiation complex with RNA polymerase II and the general transcription factors.</text>
</comment>
<keyword evidence="8" id="KW-0418">Kinase</keyword>
<dbReference type="InterPro" id="IPR003380">
    <property type="entry name" value="SKI/SNO/DAC"/>
</dbReference>
<feature type="region of interest" description="Disordered" evidence="23">
    <location>
        <begin position="915"/>
        <end position="941"/>
    </location>
</feature>
<feature type="compositionally biased region" description="Polar residues" evidence="23">
    <location>
        <begin position="1725"/>
        <end position="1736"/>
    </location>
</feature>
<evidence type="ECO:0000256" key="21">
    <source>
        <dbReference type="ARBA" id="ARBA00051693"/>
    </source>
</evidence>
<evidence type="ECO:0000256" key="4">
    <source>
        <dbReference type="ARBA" id="ARBA00022527"/>
    </source>
</evidence>
<evidence type="ECO:0000256" key="12">
    <source>
        <dbReference type="ARBA" id="ARBA00023159"/>
    </source>
</evidence>
<dbReference type="GO" id="GO:0004674">
    <property type="term" value="F:protein serine/threonine kinase activity"/>
    <property type="evidence" value="ECO:0007669"/>
    <property type="project" value="UniProtKB-KW"/>
</dbReference>
<evidence type="ECO:0000256" key="19">
    <source>
        <dbReference type="ARBA" id="ARBA00049014"/>
    </source>
</evidence>
<comment type="similarity">
    <text evidence="2">Belongs to the Mediator complex subunit 30 family.</text>
</comment>
<sequence length="2191" mass="245448">MEDRGRDRSQILEGVEANPGITTLVWRTLKEQGLHPYQVQKLQVLQPADEETEPEPTLNRPDPTRPGAHPVPTWNPPGADPEPTRSQLETDPEPTRSPAGKDPEPAWNPSEADPEPTRKAPGAHPEPTRSRPGTHPESTRKPPGADPERIRPERIRSRPGTYPEHTRKPPGADPADPEPTRSRPGNRPELTWYPPESTRSPLGKDPIRPGTHPEHTRSPPGADPEPTRNRSRTDPETARSRSGARLKSTPKPPGIHPEPTRKPPDLIAMPFGMQGSNQILGQLNQQYNMNPANQMTQHQATNSLQMQQGSIGNLQHHTMQANQPQVMQQAGTGVAPTPPVQAQQQQQQSKEFNTASLCRIGQETVQDIVSRTQEVFQTLKTIQAPNGTPQSSNASNEKKAKVQEQLRTIRVLFKRLRLIYEKCNENCQLQGMEYTHIESLIPFKDEHDPKHDEKKNSEAYRLACEECKEKGAAVSTHGTNIYLYHGIDLINPIIENKAWDGSSLKQRKDACSLGEGFGAEQLKISWSNLRRTAKKTVAEENVTSMFTLVLEWCWKRSIGNKFVGLGITCVQCTPVQLEILRRAGAMPVSSRRCGMITRREAERLCKSFLGDNAPPRLPDDFAFAVHHECAWGCRGSFLPSRYNSSRAKCIKCSVCGLFFSPNKFIFHSHRLSSTDKYVQPDAANFNSWRRHMKLSGNPPEEVTHAWEDVKAMFNGGTRKRLLASSMVRAPKQAKADPQPQPVVPSPRIPNCQDIALPISRVAMDFIYHKPLAFSSYSTFPWLKRNSILFPHENPFFPIEKTYQSAFKPVQPVNERTVPQKEEESDDEVDIETTDEKTDAAPNWNLKEEKNGPSETFTNPEIGREIVPTPPHRDEMTSISQRIWNLSRLSFDGTDRTNFLYRQDLHRHFVVDPGSLDQTPTVTPTSAPFQDSTAPSNNLVGGSSIDHLTARIEELDMDATQRRRIEVFLCQKEKIGGDLGDDDFEKLGELGSGNGGVVTKVRHKSSGLIIARKLIHLEVKPAIKKQIIRELKVLHECNFAHIVGFYGAFYSDGEISICMEYMDAGSLDLILKKAGRIPENILGKITVAVLKGLSYLRDKHAIMHRDVKPSNILINSSGEIKICDFGVSGQLIDSMANSFVGTRSYMSPERLQGTHYSVQSDIWSLGLSLVEMAIGMYPIPPPDADTLKAIFETKNDNESPDHTKGPRPMAIFELLDYIVNEPPPKLPSGLFSADFKDFVDRCLRKNPDERADLKTLMNHDWIKKAESEDVDIAGWVCRTMEIQPPHKHQTKGSGQGSLLRWSVREVGKGKYNYGFPTGIRIAHGQTKSWPLNVTLGTLVAASAPEVEMPTVGDRRSVPSTSCYWKIRIVCEEIASRDEEYTQPNRGRPGTKPEPTRKPPGADPEPTRSPTRSRIRAHRENTRSRPGTHPDPTRSPPKADPEPTQKPPGADPETTRNPPRAQPESTWNRTGADPEPTRSRLVADSEPTWSRPGITIKFDVFWTGGEAELNGLMASSGAERRADDQKTFTAVDGRSISLQQAYTVDCRVMVPLVHTTVTSRPGTSDPVTGTRSQDRKQKPMLDIDQCTVQAPEDHMLIRAQPAGLLIINYPYLHTGINNHRDGLENVKEVSALLFASAESFPVGVRNKIRSRLAGSMKSNLAVGMCLLVQREPQSRMPKRRDDFGSSLLIALDDIGTNRTGGYACRVVTAKEGMSPLLRAQARGDNRICSNRGSQQARQSRGDSPHRGREDRGLPLHGGVFVIAPFLRNFCDFMETTLREIARVRRGTAESLPDIDFEFRRTSNCHCEKDCHLSLWLRKRAANGTIGRRDAVTRPASRRTLTPSVPCIGVERLHVRLFRLHTRHAGSVVMQPLSPPDYGKFPKKHNYNRHEPLEFGVTTFNFHELRSIRRSRGETGSAEFADSRKPVRRSVMLEVQLGDKVQGLVLLLHQEASEMELRSYRWTDVVIQVIIGTSWSTEHPDTMGNGLLQMASWQSDLDLCASMKRLSVGENRSVGVSWGSVASWFMRPELSILTVMASNREPSTSSESIKKSDTSSSTSEDLQDPTVFQAPSICMKNVYLYALLSDLDIMQGPDGRLRPLHAIKRRTSFSLRDVRISTDFCTNLQVYYCTLLKLPEADQNCLREVGANNNKEHINREILVVTPERGEPKKILSERTLAAYRRYPRTSTIDLFEH</sequence>
<dbReference type="GO" id="GO:0005829">
    <property type="term" value="C:cytosol"/>
    <property type="evidence" value="ECO:0007669"/>
    <property type="project" value="UniProtKB-ARBA"/>
</dbReference>
<dbReference type="GO" id="GO:0030707">
    <property type="term" value="P:follicle cell of egg chamber development"/>
    <property type="evidence" value="ECO:0007669"/>
    <property type="project" value="UniProtKB-ARBA"/>
</dbReference>
<keyword evidence="11" id="KW-0829">Tyrosine-protein kinase</keyword>
<comment type="catalytic activity">
    <reaction evidence="20">
        <text>L-threonyl-[protein] + ATP = O-phospho-L-threonyl-[protein] + ADP + H(+)</text>
        <dbReference type="Rhea" id="RHEA:46608"/>
        <dbReference type="Rhea" id="RHEA-COMP:11060"/>
        <dbReference type="Rhea" id="RHEA-COMP:11605"/>
        <dbReference type="ChEBI" id="CHEBI:15378"/>
        <dbReference type="ChEBI" id="CHEBI:30013"/>
        <dbReference type="ChEBI" id="CHEBI:30616"/>
        <dbReference type="ChEBI" id="CHEBI:61977"/>
        <dbReference type="ChEBI" id="CHEBI:456216"/>
        <dbReference type="EC" id="2.7.12.2"/>
    </reaction>
</comment>
<evidence type="ECO:0000256" key="6">
    <source>
        <dbReference type="ARBA" id="ARBA00022679"/>
    </source>
</evidence>
<dbReference type="CDD" id="cd06615">
    <property type="entry name" value="PKc_MEK"/>
    <property type="match status" value="1"/>
</dbReference>
<dbReference type="Gene3D" id="1.10.510.10">
    <property type="entry name" value="Transferase(Phosphotransferase) domain 1"/>
    <property type="match status" value="1"/>
</dbReference>
<dbReference type="PROSITE" id="PS00108">
    <property type="entry name" value="PROTEIN_KINASE_ST"/>
    <property type="match status" value="1"/>
</dbReference>
<dbReference type="GO" id="GO:0051239">
    <property type="term" value="P:regulation of multicellular organismal process"/>
    <property type="evidence" value="ECO:0007669"/>
    <property type="project" value="UniProtKB-ARBA"/>
</dbReference>
<evidence type="ECO:0000256" key="11">
    <source>
        <dbReference type="ARBA" id="ARBA00023137"/>
    </source>
</evidence>
<dbReference type="InterPro" id="IPR021019">
    <property type="entry name" value="Mediator_Med30_met"/>
</dbReference>
<dbReference type="Pfam" id="PF00069">
    <property type="entry name" value="Pkinase"/>
    <property type="match status" value="1"/>
</dbReference>
<accession>A0A8J6H9P1</accession>
<dbReference type="PANTHER" id="PTHR47448">
    <property type="entry name" value="DUAL SPECIFICITY MITOGEN-ACTIVATED PROTEIN KINASE KINASE DSOR1-LIKE PROTEIN"/>
    <property type="match status" value="1"/>
</dbReference>
<reference evidence="25" key="1">
    <citation type="journal article" date="2020" name="J Insects Food Feed">
        <title>The yellow mealworm (Tenebrio molitor) genome: a resource for the emerging insects as food and feed industry.</title>
        <authorList>
            <person name="Eriksson T."/>
            <person name="Andere A."/>
            <person name="Kelstrup H."/>
            <person name="Emery V."/>
            <person name="Picard C."/>
        </authorList>
    </citation>
    <scope>NUCLEOTIDE SEQUENCE</scope>
    <source>
        <strain evidence="25">Stoneville</strain>
        <tissue evidence="25">Whole head</tissue>
    </source>
</reference>
<comment type="caution">
    <text evidence="25">The sequence shown here is derived from an EMBL/GenBank/DDBJ whole genome shotgun (WGS) entry which is preliminary data.</text>
</comment>
<dbReference type="PROSITE" id="PS00107">
    <property type="entry name" value="PROTEIN_KINASE_ATP"/>
    <property type="match status" value="1"/>
</dbReference>
<dbReference type="EC" id="2.7.12.2" evidence="18"/>
<evidence type="ECO:0000256" key="5">
    <source>
        <dbReference type="ARBA" id="ARBA00022553"/>
    </source>
</evidence>
<dbReference type="Gene3D" id="3.10.260.20">
    <property type="entry name" value="Ski"/>
    <property type="match status" value="1"/>
</dbReference>
<feature type="region of interest" description="Disordered" evidence="23">
    <location>
        <begin position="1555"/>
        <end position="1575"/>
    </location>
</feature>
<evidence type="ECO:0000256" key="18">
    <source>
        <dbReference type="ARBA" id="ARBA00038999"/>
    </source>
</evidence>
<dbReference type="InterPro" id="IPR050915">
    <property type="entry name" value="MAP_kinase_kinase"/>
</dbReference>
<dbReference type="InterPro" id="IPR000719">
    <property type="entry name" value="Prot_kinase_dom"/>
</dbReference>
<feature type="compositionally biased region" description="Polar residues" evidence="23">
    <location>
        <begin position="1555"/>
        <end position="1569"/>
    </location>
</feature>
<keyword evidence="26" id="KW-1185">Reference proteome</keyword>
<dbReference type="SUPFAM" id="SSF63763">
    <property type="entry name" value="SAND domain-like"/>
    <property type="match status" value="1"/>
</dbReference>
<evidence type="ECO:0000313" key="26">
    <source>
        <dbReference type="Proteomes" id="UP000719412"/>
    </source>
</evidence>
<keyword evidence="12" id="KW-0010">Activator</keyword>
<comment type="catalytic activity">
    <reaction evidence="21">
        <text>L-tyrosyl-[protein] + ATP = O-phospho-L-tyrosyl-[protein] + ADP + H(+)</text>
        <dbReference type="Rhea" id="RHEA:10596"/>
        <dbReference type="Rhea" id="RHEA-COMP:10136"/>
        <dbReference type="Rhea" id="RHEA-COMP:20101"/>
        <dbReference type="ChEBI" id="CHEBI:15378"/>
        <dbReference type="ChEBI" id="CHEBI:30616"/>
        <dbReference type="ChEBI" id="CHEBI:46858"/>
        <dbReference type="ChEBI" id="CHEBI:61978"/>
        <dbReference type="ChEBI" id="CHEBI:456216"/>
        <dbReference type="EC" id="2.7.12.2"/>
    </reaction>
</comment>
<evidence type="ECO:0000256" key="16">
    <source>
        <dbReference type="ARBA" id="ARBA00031981"/>
    </source>
</evidence>
<dbReference type="EMBL" id="JABDTM020024033">
    <property type="protein sequence ID" value="KAH0814675.1"/>
    <property type="molecule type" value="Genomic_DNA"/>
</dbReference>
<dbReference type="InterPro" id="IPR014890">
    <property type="entry name" value="c-SKI_SMAD4-bd_dom"/>
</dbReference>
<dbReference type="Gene3D" id="3.10.390.10">
    <property type="entry name" value="SAND domain-like"/>
    <property type="match status" value="1"/>
</dbReference>
<keyword evidence="13" id="KW-0804">Transcription</keyword>
<evidence type="ECO:0000256" key="8">
    <source>
        <dbReference type="ARBA" id="ARBA00022777"/>
    </source>
</evidence>
<dbReference type="SMART" id="SM01046">
    <property type="entry name" value="c-SKI_SMAD_bind"/>
    <property type="match status" value="1"/>
</dbReference>
<evidence type="ECO:0000256" key="17">
    <source>
        <dbReference type="ARBA" id="ARBA00038035"/>
    </source>
</evidence>
<keyword evidence="14" id="KW-0539">Nucleus</keyword>
<evidence type="ECO:0000256" key="14">
    <source>
        <dbReference type="ARBA" id="ARBA00023242"/>
    </source>
</evidence>
<dbReference type="FunFam" id="3.30.200.20:FF:000040">
    <property type="entry name" value="Dual specificity mitogen-activated protein kinase kinase"/>
    <property type="match status" value="1"/>
</dbReference>
<dbReference type="PROSITE" id="PS50011">
    <property type="entry name" value="PROTEIN_KINASE_DOM"/>
    <property type="match status" value="1"/>
</dbReference>
<dbReference type="GO" id="GO:0005634">
    <property type="term" value="C:nucleus"/>
    <property type="evidence" value="ECO:0007669"/>
    <property type="project" value="UniProtKB-SubCell"/>
</dbReference>
<keyword evidence="7 22" id="KW-0547">Nucleotide-binding</keyword>
<feature type="region of interest" description="Disordered" evidence="23">
    <location>
        <begin position="2040"/>
        <end position="2060"/>
    </location>
</feature>
<protein>
    <recommendedName>
        <fullName evidence="3">Mediator of RNA polymerase II transcription subunit 30</fullName>
        <ecNumber evidence="18">2.7.12.2</ecNumber>
    </recommendedName>
    <alternativeName>
        <fullName evidence="16">Mediator complex subunit 30</fullName>
    </alternativeName>
</protein>
<dbReference type="GO" id="GO:0005524">
    <property type="term" value="F:ATP binding"/>
    <property type="evidence" value="ECO:0007669"/>
    <property type="project" value="UniProtKB-UniRule"/>
</dbReference>
<dbReference type="GO" id="GO:0043068">
    <property type="term" value="P:positive regulation of programmed cell death"/>
    <property type="evidence" value="ECO:0007669"/>
    <property type="project" value="UniProtKB-ARBA"/>
</dbReference>
<evidence type="ECO:0000313" key="25">
    <source>
        <dbReference type="EMBL" id="KAH0814675.1"/>
    </source>
</evidence>
<dbReference type="GO" id="GO:0004708">
    <property type="term" value="F:MAP kinase kinase activity"/>
    <property type="evidence" value="ECO:0007669"/>
    <property type="project" value="UniProtKB-EC"/>
</dbReference>
<dbReference type="Pfam" id="PF11315">
    <property type="entry name" value="Med30"/>
    <property type="match status" value="1"/>
</dbReference>
<dbReference type="FunFam" id="1.10.510.10:FF:000115">
    <property type="entry name" value="Dual specificity mitogen-activated protein kinase kinase 1"/>
    <property type="match status" value="1"/>
</dbReference>